<dbReference type="PROSITE" id="PS50041">
    <property type="entry name" value="C_TYPE_LECTIN_2"/>
    <property type="match status" value="1"/>
</dbReference>
<dbReference type="EMBL" id="CAJNOC010000269">
    <property type="protein sequence ID" value="CAF0736400.1"/>
    <property type="molecule type" value="Genomic_DNA"/>
</dbReference>
<dbReference type="Proteomes" id="UP000663879">
    <property type="component" value="Unassembled WGS sequence"/>
</dbReference>
<dbReference type="AlphaFoldDB" id="A0A813NEX9"/>
<feature type="signal peptide" evidence="2">
    <location>
        <begin position="1"/>
        <end position="22"/>
    </location>
</feature>
<gene>
    <name evidence="4" type="ORF">OXX778_LOCUS3147</name>
</gene>
<dbReference type="InterPro" id="IPR016187">
    <property type="entry name" value="CTDL_fold"/>
</dbReference>
<accession>A0A813NEX9</accession>
<keyword evidence="1" id="KW-1133">Transmembrane helix</keyword>
<feature type="transmembrane region" description="Helical" evidence="1">
    <location>
        <begin position="195"/>
        <end position="219"/>
    </location>
</feature>
<feature type="chain" id="PRO_5032971604" description="C-type lectin domain-containing protein" evidence="2">
    <location>
        <begin position="23"/>
        <end position="255"/>
    </location>
</feature>
<dbReference type="InterPro" id="IPR001304">
    <property type="entry name" value="C-type_lectin-like"/>
</dbReference>
<dbReference type="InterPro" id="IPR016186">
    <property type="entry name" value="C-type_lectin-like/link_sf"/>
</dbReference>
<name>A0A813NEX9_9BILA</name>
<dbReference type="SUPFAM" id="SSF56436">
    <property type="entry name" value="C-type lectin-like"/>
    <property type="match status" value="1"/>
</dbReference>
<dbReference type="CDD" id="cd00037">
    <property type="entry name" value="CLECT"/>
    <property type="match status" value="1"/>
</dbReference>
<evidence type="ECO:0000313" key="5">
    <source>
        <dbReference type="Proteomes" id="UP000663879"/>
    </source>
</evidence>
<keyword evidence="1" id="KW-0812">Transmembrane</keyword>
<sequence>MNLSCTNLILLLKLLLSLSCSCSDIKSISTTTTTITKTTREKLIKNFCPKKHFAVSNTSCLMYYLSEKTYLTAESICNNYSDYLITLESRLLWNNLVKQLNEFKLNEYSFRIGLKFSDKLNKWYWPSFLNSYLNHNHVEWCKSKDTFSKPKVYCSNIKFDKFWCLEPSNCNYNHSFICEWRPDRFRTYNLKLGKILNYVFAIFSFLSFLCLVILSYFLVEFYKNSKVYMLRYYEEMDLHLSDSNKKELLYFKKLF</sequence>
<evidence type="ECO:0000259" key="3">
    <source>
        <dbReference type="PROSITE" id="PS50041"/>
    </source>
</evidence>
<keyword evidence="5" id="KW-1185">Reference proteome</keyword>
<keyword evidence="1" id="KW-0472">Membrane</keyword>
<evidence type="ECO:0000256" key="1">
    <source>
        <dbReference type="SAM" id="Phobius"/>
    </source>
</evidence>
<keyword evidence="2" id="KW-0732">Signal</keyword>
<comment type="caution">
    <text evidence="4">The sequence shown here is derived from an EMBL/GenBank/DDBJ whole genome shotgun (WGS) entry which is preliminary data.</text>
</comment>
<reference evidence="4" key="1">
    <citation type="submission" date="2021-02" db="EMBL/GenBank/DDBJ databases">
        <authorList>
            <person name="Nowell W R."/>
        </authorList>
    </citation>
    <scope>NUCLEOTIDE SEQUENCE</scope>
    <source>
        <strain evidence="4">Ploen Becks lab</strain>
    </source>
</reference>
<protein>
    <recommendedName>
        <fullName evidence="3">C-type lectin domain-containing protein</fullName>
    </recommendedName>
</protein>
<dbReference type="Gene3D" id="3.10.100.10">
    <property type="entry name" value="Mannose-Binding Protein A, subunit A"/>
    <property type="match status" value="1"/>
</dbReference>
<proteinExistence type="predicted"/>
<evidence type="ECO:0000313" key="4">
    <source>
        <dbReference type="EMBL" id="CAF0736400.1"/>
    </source>
</evidence>
<feature type="domain" description="C-type lectin" evidence="3">
    <location>
        <begin position="56"/>
        <end position="179"/>
    </location>
</feature>
<evidence type="ECO:0000256" key="2">
    <source>
        <dbReference type="SAM" id="SignalP"/>
    </source>
</evidence>
<organism evidence="4 5">
    <name type="scientific">Brachionus calyciflorus</name>
    <dbReference type="NCBI Taxonomy" id="104777"/>
    <lineage>
        <taxon>Eukaryota</taxon>
        <taxon>Metazoa</taxon>
        <taxon>Spiralia</taxon>
        <taxon>Gnathifera</taxon>
        <taxon>Rotifera</taxon>
        <taxon>Eurotatoria</taxon>
        <taxon>Monogononta</taxon>
        <taxon>Pseudotrocha</taxon>
        <taxon>Ploima</taxon>
        <taxon>Brachionidae</taxon>
        <taxon>Brachionus</taxon>
    </lineage>
</organism>
<dbReference type="OrthoDB" id="10541727at2759"/>